<sequence>MVRDYPDFDGMIRKAARKWAEANRLTFQDISYADPLTNSDTLSLNAKFRDIGCPEECVELEKISVAQAFTNNTGQQQKETFATAIFVEDEYTWENDYHFVLPGQNFLIMPRLPRSAHRDINPGFLVNFFGQNQQFHTKMRDLRPINGEVFLEPSSSATIQLQVEKQYISQPYEIELSILGSIIVIARDRQNRSSENYVQLTDLMPLLCPCKNFSCRGRALVFVEQGTFTGVLSRAIHAYVTQTLHKDGKTLEYEIPLNALPDREREVSPQPLAARCISDEELNVNPSILSSIPSSPTAYSQQPMTTDSTSCGCSSCMSEKSNSNLYTNQ</sequence>
<evidence type="ECO:0000313" key="1">
    <source>
        <dbReference type="EMBL" id="ATG85665.1"/>
    </source>
</evidence>
<accession>A0A7G0XLR9</accession>
<dbReference type="AlphaFoldDB" id="A0A7G0XLR9"/>
<dbReference type="EMBL" id="KX870193">
    <property type="protein sequence ID" value="ATG85665.1"/>
    <property type="molecule type" value="Genomic_DNA"/>
</dbReference>
<name>A0A7G0XLR9_BACTU</name>
<protein>
    <submittedName>
        <fullName evidence="1">Insecticidal crystal protein</fullName>
    </submittedName>
</protein>
<organism evidence="1">
    <name type="scientific">Bacillus thuringiensis</name>
    <dbReference type="NCBI Taxonomy" id="1428"/>
    <lineage>
        <taxon>Bacteria</taxon>
        <taxon>Bacillati</taxon>
        <taxon>Bacillota</taxon>
        <taxon>Bacilli</taxon>
        <taxon>Bacillales</taxon>
        <taxon>Bacillaceae</taxon>
        <taxon>Bacillus</taxon>
        <taxon>Bacillus cereus group</taxon>
    </lineage>
</organism>
<proteinExistence type="predicted"/>
<reference evidence="1" key="1">
    <citation type="submission" date="2016-09" db="EMBL/GenBank/DDBJ databases">
        <title>Novel crystal protein genes from Bacillus thuringiensis strain.</title>
        <authorList>
            <person name="Geng C."/>
            <person name="Peng D."/>
            <person name="Ruan L."/>
            <person name="Sun M."/>
        </authorList>
    </citation>
    <scope>NUCLEOTIDE SEQUENCE</scope>
    <source>
        <strain evidence="1">LLLD05</strain>
    </source>
</reference>